<dbReference type="CDD" id="cd16829">
    <property type="entry name" value="ChuX_HutX-like"/>
    <property type="match status" value="1"/>
</dbReference>
<dbReference type="EMBL" id="JABFTT010000014">
    <property type="protein sequence ID" value="MCE8021889.1"/>
    <property type="molecule type" value="Genomic_DNA"/>
</dbReference>
<comment type="caution">
    <text evidence="1">The sequence shown here is derived from an EMBL/GenBank/DDBJ whole genome shotgun (WGS) entry which is preliminary data.</text>
</comment>
<sequence length="180" mass="20005">MTTESLPTRAERLEKLRMQLAENQDGILEAMALQHGVTLLDVVRCLPHRCWRRIDGQHFVSVMQELANWGELTTIVHTDGVILEFTGPLPGGELGKGFYNLKGGSGLSGHLKPDCCSDIVFLERPFMGMQTASVQFFSAGGNSMFKVYVGRDASHRLRTDQMERFESLALRLARQSGHAA</sequence>
<dbReference type="Pfam" id="PF06228">
    <property type="entry name" value="ChuX_HutX"/>
    <property type="match status" value="1"/>
</dbReference>
<gene>
    <name evidence="1" type="primary">hutX</name>
    <name evidence="1" type="ORF">HOP51_17470</name>
</gene>
<evidence type="ECO:0000313" key="2">
    <source>
        <dbReference type="Proteomes" id="UP001320122"/>
    </source>
</evidence>
<dbReference type="Proteomes" id="UP001320122">
    <property type="component" value="Unassembled WGS sequence"/>
</dbReference>
<keyword evidence="2" id="KW-1185">Reference proteome</keyword>
<dbReference type="InterPro" id="IPR053733">
    <property type="entry name" value="Heme_Transport_Util_sf"/>
</dbReference>
<accession>A0ABS9AJH8</accession>
<organism evidence="1 2">
    <name type="scientific">Billgrantia zhangzhouensis</name>
    <dbReference type="NCBI Taxonomy" id="2733481"/>
    <lineage>
        <taxon>Bacteria</taxon>
        <taxon>Pseudomonadati</taxon>
        <taxon>Pseudomonadota</taxon>
        <taxon>Gammaproteobacteria</taxon>
        <taxon>Oceanospirillales</taxon>
        <taxon>Halomonadaceae</taxon>
        <taxon>Billgrantia</taxon>
    </lineage>
</organism>
<evidence type="ECO:0000313" key="1">
    <source>
        <dbReference type="EMBL" id="MCE8021889.1"/>
    </source>
</evidence>
<dbReference type="NCBIfam" id="TIGR04108">
    <property type="entry name" value="HutX"/>
    <property type="match status" value="1"/>
</dbReference>
<protein>
    <submittedName>
        <fullName evidence="1">Heme utilization cystosolic carrier protein HutX</fullName>
    </submittedName>
</protein>
<name>A0ABS9AJH8_9GAMM</name>
<proteinExistence type="predicted"/>
<dbReference type="SUPFAM" id="SSF144064">
    <property type="entry name" value="Heme iron utilization protein-like"/>
    <property type="match status" value="1"/>
</dbReference>
<dbReference type="RefSeq" id="WP_234275211.1">
    <property type="nucleotide sequence ID" value="NZ_JABFTT010000014.1"/>
</dbReference>
<dbReference type="InterPro" id="IPR010413">
    <property type="entry name" value="HutX-like"/>
</dbReference>
<dbReference type="Gene3D" id="3.40.1570.10">
    <property type="entry name" value="HemS/ChuS/ChuX like domains"/>
    <property type="match status" value="1"/>
</dbReference>
<reference evidence="1 2" key="1">
    <citation type="journal article" date="2021" name="Front. Microbiol.">
        <title>Aerobic Denitrification and Heterotrophic Sulfur Oxidation in the Genus Halomonas Revealed by Six Novel Species Characterizations and Genome-Based Analysis.</title>
        <authorList>
            <person name="Wang L."/>
            <person name="Shao Z."/>
        </authorList>
    </citation>
    <scope>NUCLEOTIDE SEQUENCE [LARGE SCALE GENOMIC DNA]</scope>
    <source>
        <strain evidence="1 2">MCCC 1A11036</strain>
    </source>
</reference>
<dbReference type="PIRSF" id="PIRSF030840">
    <property type="entry name" value="DUF1008"/>
    <property type="match status" value="1"/>
</dbReference>